<evidence type="ECO:0000313" key="4">
    <source>
        <dbReference type="EMBL" id="MEL0564559.1"/>
    </source>
</evidence>
<feature type="domain" description="RNA-binding S4" evidence="2">
    <location>
        <begin position="192"/>
        <end position="252"/>
    </location>
</feature>
<dbReference type="GO" id="GO:0003723">
    <property type="term" value="F:RNA binding"/>
    <property type="evidence" value="ECO:0007669"/>
    <property type="project" value="UniProtKB-KW"/>
</dbReference>
<dbReference type="PANTHER" id="PTHR13633:SF3">
    <property type="entry name" value="MITOCHONDRIAL TRANSCRIPTION RESCUE FACTOR 1"/>
    <property type="match status" value="1"/>
</dbReference>
<keyword evidence="6" id="KW-1185">Reference proteome</keyword>
<sequence>MDKNILLSEQIKKRTQFLRSKNDNEDISQLSGYLMQICYGKEAVLTNFLDPGARVDLRELAQSDFYIQEFGGYDKAEKCRVIISNDWEYKDVENFQFSLIKITYNHKFASITHSQILGTLLGSGLSPASLGDIITDGKGNWQFFISDIMLDFVCREITRIGKVAVRLDRIPLKQILNIEDDVQNVKLVVNSLRIDAILAALTRTSRNIINNQIEKENIKLNWHKINNSNIIVTVNDVLSVRHFGRIEISNITTTRKGKYRLEANLWLSKKKRMY</sequence>
<comment type="caution">
    <text evidence="3">The sequence shown here is derived from an EMBL/GenBank/DDBJ whole genome shotgun (WGS) entry which is preliminary data.</text>
</comment>
<evidence type="ECO:0000313" key="3">
    <source>
        <dbReference type="EMBL" id="KAA9322882.1"/>
    </source>
</evidence>
<dbReference type="Gene3D" id="3.30.70.330">
    <property type="match status" value="1"/>
</dbReference>
<keyword evidence="1" id="KW-0694">RNA-binding</keyword>
<dbReference type="InterPro" id="IPR012677">
    <property type="entry name" value="Nucleotide-bd_a/b_plait_sf"/>
</dbReference>
<reference evidence="3 5" key="1">
    <citation type="submission" date="2019-09" db="EMBL/GenBank/DDBJ databases">
        <title>Draft genome sequence assemblies of isolates from the urinary tract.</title>
        <authorList>
            <person name="Mores C.R."/>
            <person name="Putonti C."/>
            <person name="Wolfe A.J."/>
        </authorList>
    </citation>
    <scope>NUCLEOTIDE SEQUENCE [LARGE SCALE GENOMIC DNA]</scope>
    <source>
        <strain evidence="3 5">UMB246</strain>
    </source>
</reference>
<dbReference type="PROSITE" id="PS50889">
    <property type="entry name" value="S4"/>
    <property type="match status" value="1"/>
</dbReference>
<evidence type="ECO:0000259" key="2">
    <source>
        <dbReference type="SMART" id="SM00363"/>
    </source>
</evidence>
<dbReference type="RefSeq" id="WP_006584529.1">
    <property type="nucleotide sequence ID" value="NZ_CATOUV010000001.1"/>
</dbReference>
<dbReference type="Proteomes" id="UP000327236">
    <property type="component" value="Unassembled WGS sequence"/>
</dbReference>
<dbReference type="SUPFAM" id="SSF55174">
    <property type="entry name" value="Alpha-L RNA-binding motif"/>
    <property type="match status" value="1"/>
</dbReference>
<organism evidence="3 5">
    <name type="scientific">Lactobacillus jensenii</name>
    <dbReference type="NCBI Taxonomy" id="109790"/>
    <lineage>
        <taxon>Bacteria</taxon>
        <taxon>Bacillati</taxon>
        <taxon>Bacillota</taxon>
        <taxon>Bacilli</taxon>
        <taxon>Lactobacillales</taxon>
        <taxon>Lactobacillaceae</taxon>
        <taxon>Lactobacillus</taxon>
    </lineage>
</organism>
<dbReference type="AlphaFoldDB" id="A0A5N1IBB9"/>
<dbReference type="SMART" id="SM00363">
    <property type="entry name" value="S4"/>
    <property type="match status" value="1"/>
</dbReference>
<dbReference type="Gene3D" id="3.30.1370.160">
    <property type="match status" value="1"/>
</dbReference>
<keyword evidence="3" id="KW-0132">Cell division</keyword>
<dbReference type="Pfam" id="PF17774">
    <property type="entry name" value="YlmH_RBD"/>
    <property type="match status" value="1"/>
</dbReference>
<dbReference type="OrthoDB" id="9812787at2"/>
<protein>
    <submittedName>
        <fullName evidence="3">Cell division protein</fullName>
    </submittedName>
    <submittedName>
        <fullName evidence="4">YlmH/Sll1252 family protein</fullName>
    </submittedName>
</protein>
<accession>A0A5N1IBB9</accession>
<evidence type="ECO:0000313" key="6">
    <source>
        <dbReference type="Proteomes" id="UP001385848"/>
    </source>
</evidence>
<reference evidence="4 6" key="2">
    <citation type="submission" date="2024-04" db="EMBL/GenBank/DDBJ databases">
        <title>Three lactobacilli isolated from voided urine samples from females with type 2 diabetes.</title>
        <authorList>
            <person name="Kula A."/>
            <person name="Stegman N."/>
            <person name="Putonti C."/>
        </authorList>
    </citation>
    <scope>NUCLEOTIDE SEQUENCE [LARGE SCALE GENOMIC DNA]</scope>
    <source>
        <strain evidence="4 6">1855</strain>
    </source>
</reference>
<dbReference type="EMBL" id="JBBVUL010000002">
    <property type="protein sequence ID" value="MEL0564559.1"/>
    <property type="molecule type" value="Genomic_DNA"/>
</dbReference>
<dbReference type="EMBL" id="VYWW01000015">
    <property type="protein sequence ID" value="KAA9322882.1"/>
    <property type="molecule type" value="Genomic_DNA"/>
</dbReference>
<dbReference type="GO" id="GO:0051301">
    <property type="term" value="P:cell division"/>
    <property type="evidence" value="ECO:0007669"/>
    <property type="project" value="UniProtKB-KW"/>
</dbReference>
<dbReference type="InterPro" id="IPR040591">
    <property type="entry name" value="RqcP2_RBD"/>
</dbReference>
<proteinExistence type="predicted"/>
<name>A0A5N1IBB9_LACJE</name>
<keyword evidence="3" id="KW-0131">Cell cycle</keyword>
<evidence type="ECO:0000313" key="5">
    <source>
        <dbReference type="Proteomes" id="UP000327236"/>
    </source>
</evidence>
<dbReference type="PANTHER" id="PTHR13633">
    <property type="entry name" value="MITOCHONDRIAL TRANSCRIPTION RESCUE FACTOR 1"/>
    <property type="match status" value="1"/>
</dbReference>
<dbReference type="InterPro" id="IPR002942">
    <property type="entry name" value="S4_RNA-bd"/>
</dbReference>
<dbReference type="Proteomes" id="UP001385848">
    <property type="component" value="Unassembled WGS sequence"/>
</dbReference>
<evidence type="ECO:0000256" key="1">
    <source>
        <dbReference type="PROSITE-ProRule" id="PRU00182"/>
    </source>
</evidence>
<gene>
    <name evidence="4" type="ORF">AAC431_01285</name>
    <name evidence="3" type="ORF">F6H94_04535</name>
</gene>